<reference evidence="1" key="1">
    <citation type="submission" date="2021-12" db="EMBL/GenBank/DDBJ databases">
        <title>Convergent genome expansion in fungi linked to evolution of root-endophyte symbiosis.</title>
        <authorList>
            <consortium name="DOE Joint Genome Institute"/>
            <person name="Ke Y.-H."/>
            <person name="Bonito G."/>
            <person name="Liao H.-L."/>
            <person name="Looney B."/>
            <person name="Rojas-Flechas A."/>
            <person name="Nash J."/>
            <person name="Hameed K."/>
            <person name="Schadt C."/>
            <person name="Martin F."/>
            <person name="Crous P.W."/>
            <person name="Miettinen O."/>
            <person name="Magnuson J.K."/>
            <person name="Labbe J."/>
            <person name="Jacobson D."/>
            <person name="Doktycz M.J."/>
            <person name="Veneault-Fourrey C."/>
            <person name="Kuo A."/>
            <person name="Mondo S."/>
            <person name="Calhoun S."/>
            <person name="Riley R."/>
            <person name="Ohm R."/>
            <person name="LaButti K."/>
            <person name="Andreopoulos B."/>
            <person name="Pangilinan J."/>
            <person name="Nolan M."/>
            <person name="Tritt A."/>
            <person name="Clum A."/>
            <person name="Lipzen A."/>
            <person name="Daum C."/>
            <person name="Barry K."/>
            <person name="Grigoriev I.V."/>
            <person name="Vilgalys R."/>
        </authorList>
    </citation>
    <scope>NUCLEOTIDE SEQUENCE</scope>
    <source>
        <strain evidence="1">PMI_201</strain>
    </source>
</reference>
<dbReference type="GeneID" id="70252873"/>
<comment type="caution">
    <text evidence="1">The sequence shown here is derived from an EMBL/GenBank/DDBJ whole genome shotgun (WGS) entry which is preliminary data.</text>
</comment>
<name>A0AAD4KEK4_9EURO</name>
<keyword evidence="2" id="KW-1185">Reference proteome</keyword>
<accession>A0AAD4KEK4</accession>
<gene>
    <name evidence="1" type="ORF">BGW36DRAFT_78478</name>
</gene>
<proteinExistence type="predicted"/>
<evidence type="ECO:0000313" key="1">
    <source>
        <dbReference type="EMBL" id="KAH8689190.1"/>
    </source>
</evidence>
<dbReference type="Proteomes" id="UP001201262">
    <property type="component" value="Unassembled WGS sequence"/>
</dbReference>
<sequence length="236" mass="26569">MAPLNITAFAEAWTALYAHFNAIGYLPSKSVVYPPFSPALPLVHDSIDLHPLILELLPIIPHPVSYEVSCSFEVLPNTQAVPYTEHTSLQLSRDPLKYFLDGIVDEEYVTKELSAEEVLLTTQLPYGRSLILNVGTLREYSTSEYPPVQEDKLVVPEDPYDYRNWPQLPAVETVWSYVRKFEGLEWIAFCGDVEGGIIESFGHESSNESSSTSMAGQTRLGGMIGFEREMVYTIDW</sequence>
<evidence type="ECO:0000313" key="2">
    <source>
        <dbReference type="Proteomes" id="UP001201262"/>
    </source>
</evidence>
<dbReference type="RefSeq" id="XP_046065616.1">
    <property type="nucleotide sequence ID" value="XM_046222587.1"/>
</dbReference>
<dbReference type="EMBL" id="JAJTJA010000016">
    <property type="protein sequence ID" value="KAH8689190.1"/>
    <property type="molecule type" value="Genomic_DNA"/>
</dbReference>
<organism evidence="1 2">
    <name type="scientific">Talaromyces proteolyticus</name>
    <dbReference type="NCBI Taxonomy" id="1131652"/>
    <lineage>
        <taxon>Eukaryota</taxon>
        <taxon>Fungi</taxon>
        <taxon>Dikarya</taxon>
        <taxon>Ascomycota</taxon>
        <taxon>Pezizomycotina</taxon>
        <taxon>Eurotiomycetes</taxon>
        <taxon>Eurotiomycetidae</taxon>
        <taxon>Eurotiales</taxon>
        <taxon>Trichocomaceae</taxon>
        <taxon>Talaromyces</taxon>
        <taxon>Talaromyces sect. Bacilispori</taxon>
    </lineage>
</organism>
<dbReference type="AlphaFoldDB" id="A0AAD4KEK4"/>
<protein>
    <submittedName>
        <fullName evidence="1">Uncharacterized protein</fullName>
    </submittedName>
</protein>